<gene>
    <name evidence="1" type="ORF">DS957_010040</name>
</gene>
<evidence type="ECO:0000313" key="2">
    <source>
        <dbReference type="Proteomes" id="UP000253437"/>
    </source>
</evidence>
<dbReference type="AlphaFoldDB" id="A0A8B3ED83"/>
<name>A0A8B3ED83_VIBHA</name>
<comment type="caution">
    <text evidence="1">The sequence shown here is derived from an EMBL/GenBank/DDBJ whole genome shotgun (WGS) entry which is preliminary data.</text>
</comment>
<dbReference type="RefSeq" id="WP_065764183.1">
    <property type="nucleotide sequence ID" value="NZ_QOUW02000027.1"/>
</dbReference>
<dbReference type="EMBL" id="QOUW02000027">
    <property type="protein sequence ID" value="RIW13862.1"/>
    <property type="molecule type" value="Genomic_DNA"/>
</dbReference>
<sequence>MSLSSFHMNDKQIVLAPIEGLTSAMEAVTKRYTGDSKATTDFLIEAVNDISDAGAAQTGSMRFQWQGKRGAALIRIVEGMSQHKLDLETLATCEHINRLNGVLRSVGAHQVNGRKTIAKHAQINEQLLARNMEVFAMLAYYTKLMHERTTKERKAQHIEVTSLTNRFIELHALVSSGKAKPTDVKEFITVSRKIDALDSAKFAEAC</sequence>
<evidence type="ECO:0000313" key="1">
    <source>
        <dbReference type="EMBL" id="RIW13862.1"/>
    </source>
</evidence>
<accession>A0A8B3ED83</accession>
<reference evidence="1 2" key="1">
    <citation type="submission" date="2018-08" db="EMBL/GenBank/DDBJ databases">
        <title>Vibrio harveyi strains pathogenic to white snook Centropomus viridis Lockington (1877) and potential probiotic bacteria.</title>
        <authorList>
            <person name="Soto-Rodriguez S."/>
            <person name="Gomez-Gil B."/>
            <person name="Lozano-Olvera R."/>
        </authorList>
    </citation>
    <scope>NUCLEOTIDE SEQUENCE [LARGE SCALE GENOMIC DNA]</scope>
    <source>
        <strain evidence="1 2">CAIM 1508</strain>
    </source>
</reference>
<protein>
    <submittedName>
        <fullName evidence="1">Uncharacterized protein</fullName>
    </submittedName>
</protein>
<dbReference type="Proteomes" id="UP000253437">
    <property type="component" value="Unassembled WGS sequence"/>
</dbReference>
<organism evidence="1 2">
    <name type="scientific">Vibrio harveyi</name>
    <name type="common">Beneckea harveyi</name>
    <dbReference type="NCBI Taxonomy" id="669"/>
    <lineage>
        <taxon>Bacteria</taxon>
        <taxon>Pseudomonadati</taxon>
        <taxon>Pseudomonadota</taxon>
        <taxon>Gammaproteobacteria</taxon>
        <taxon>Vibrionales</taxon>
        <taxon>Vibrionaceae</taxon>
        <taxon>Vibrio</taxon>
    </lineage>
</organism>
<proteinExistence type="predicted"/>